<dbReference type="EMBL" id="CAJSTJ010000195">
    <property type="protein sequence ID" value="CAG7566083.1"/>
    <property type="molecule type" value="Genomic_DNA"/>
</dbReference>
<evidence type="ECO:0000256" key="1">
    <source>
        <dbReference type="ARBA" id="ARBA00022723"/>
    </source>
</evidence>
<evidence type="ECO:0000259" key="7">
    <source>
        <dbReference type="PROSITE" id="PS50048"/>
    </source>
</evidence>
<keyword evidence="2" id="KW-0862">Zinc</keyword>
<dbReference type="InterPro" id="IPR052360">
    <property type="entry name" value="Transcr_Regulatory_Proteins"/>
</dbReference>
<dbReference type="PANTHER" id="PTHR36206:SF12">
    <property type="entry name" value="ASPERCRYPTIN BIOSYNTHESIS CLUSTER-SPECIFIC TRANSCRIPTION REGULATOR ATNN-RELATED"/>
    <property type="match status" value="1"/>
</dbReference>
<keyword evidence="4" id="KW-0238">DNA-binding</keyword>
<evidence type="ECO:0000256" key="4">
    <source>
        <dbReference type="ARBA" id="ARBA00023125"/>
    </source>
</evidence>
<dbReference type="PROSITE" id="PS50048">
    <property type="entry name" value="ZN2_CY6_FUNGAL_2"/>
    <property type="match status" value="1"/>
</dbReference>
<keyword evidence="5" id="KW-0804">Transcription</keyword>
<dbReference type="Pfam" id="PF11951">
    <property type="entry name" value="Fungal_trans_2"/>
    <property type="match status" value="1"/>
</dbReference>
<reference evidence="8" key="1">
    <citation type="submission" date="2021-05" db="EMBL/GenBank/DDBJ databases">
        <authorList>
            <person name="Khan N."/>
        </authorList>
    </citation>
    <scope>NUCLEOTIDE SEQUENCE</scope>
</reference>
<dbReference type="InterPro" id="IPR021858">
    <property type="entry name" value="Fun_TF"/>
</dbReference>
<dbReference type="SMART" id="SM00066">
    <property type="entry name" value="GAL4"/>
    <property type="match status" value="1"/>
</dbReference>
<gene>
    <name evidence="8" type="ORF">FEQUK3_LOCUS11799</name>
</gene>
<evidence type="ECO:0000256" key="2">
    <source>
        <dbReference type="ARBA" id="ARBA00022833"/>
    </source>
</evidence>
<dbReference type="InterPro" id="IPR001138">
    <property type="entry name" value="Zn2Cys6_DnaBD"/>
</dbReference>
<organism evidence="8 9">
    <name type="scientific">Fusarium equiseti</name>
    <name type="common">Fusarium scirpi</name>
    <dbReference type="NCBI Taxonomy" id="61235"/>
    <lineage>
        <taxon>Eukaryota</taxon>
        <taxon>Fungi</taxon>
        <taxon>Dikarya</taxon>
        <taxon>Ascomycota</taxon>
        <taxon>Pezizomycotina</taxon>
        <taxon>Sordariomycetes</taxon>
        <taxon>Hypocreomycetidae</taxon>
        <taxon>Hypocreales</taxon>
        <taxon>Nectriaceae</taxon>
        <taxon>Fusarium</taxon>
        <taxon>Fusarium incarnatum-equiseti species complex</taxon>
    </lineage>
</organism>
<protein>
    <recommendedName>
        <fullName evidence="7">Zn(2)-C6 fungal-type domain-containing protein</fullName>
    </recommendedName>
</protein>
<dbReference type="CDD" id="cd00067">
    <property type="entry name" value="GAL4"/>
    <property type="match status" value="1"/>
</dbReference>
<keyword evidence="3" id="KW-0805">Transcription regulation</keyword>
<dbReference type="GO" id="GO:0003677">
    <property type="term" value="F:DNA binding"/>
    <property type="evidence" value="ECO:0007669"/>
    <property type="project" value="UniProtKB-KW"/>
</dbReference>
<evidence type="ECO:0000256" key="6">
    <source>
        <dbReference type="ARBA" id="ARBA00023242"/>
    </source>
</evidence>
<keyword evidence="1" id="KW-0479">Metal-binding</keyword>
<keyword evidence="6" id="KW-0539">Nucleus</keyword>
<sequence length="474" mass="54530">MSGPMRATQRQRAFAPKKRTGCLTCKKRHKKCDEEKPTCQRCKKGGYVCDGYEKPEDTKLTPKTRPLPLLAAKRSSLHKCLVPGNALESSYYTYFFSDIIGQFEISPSLNKGFWKKTLLAPSQDNLCIKHAVLAVGATHLRYSRAGAGQILPASLDRFILTNYNEAISRLANSRDEPADLATILTCCILFVILESLRGDFEEAVRHLESGIKILANHTPKVFLPNNELQELATIFHAISSQVAIFAEDRIFPDVTHLLMPPKKQKRKANGVFRDLNEAEDVMNRFDDVINHISWDLEQDWEDEGSECVGQWVKLRKDVATWETQFNHLLTRINPEESKERILNLRIQHKLWEVLLDGECNEDEAAITPQDCHTLLDQVQQLWCNPNHSHFGLKIDLTAALYQLYVYCEDDAVRQRIITMLRSQRRREIVWDSGELADFLERDLWQRTLGFQEERWPDIGPSKEEGALLVFRPKR</sequence>
<dbReference type="AlphaFoldDB" id="A0A8J2JDX6"/>
<dbReference type="Proteomes" id="UP000693738">
    <property type="component" value="Unassembled WGS sequence"/>
</dbReference>
<evidence type="ECO:0000313" key="9">
    <source>
        <dbReference type="Proteomes" id="UP000693738"/>
    </source>
</evidence>
<name>A0A8J2JDX6_FUSEQ</name>
<comment type="caution">
    <text evidence="8">The sequence shown here is derived from an EMBL/GenBank/DDBJ whole genome shotgun (WGS) entry which is preliminary data.</text>
</comment>
<dbReference type="Pfam" id="PF00172">
    <property type="entry name" value="Zn_clus"/>
    <property type="match status" value="1"/>
</dbReference>
<proteinExistence type="predicted"/>
<feature type="domain" description="Zn(2)-C6 fungal-type" evidence="7">
    <location>
        <begin position="21"/>
        <end position="49"/>
    </location>
</feature>
<evidence type="ECO:0000313" key="8">
    <source>
        <dbReference type="EMBL" id="CAG7566083.1"/>
    </source>
</evidence>
<dbReference type="PROSITE" id="PS00463">
    <property type="entry name" value="ZN2_CY6_FUNGAL_1"/>
    <property type="match status" value="1"/>
</dbReference>
<dbReference type="GO" id="GO:0000981">
    <property type="term" value="F:DNA-binding transcription factor activity, RNA polymerase II-specific"/>
    <property type="evidence" value="ECO:0007669"/>
    <property type="project" value="InterPro"/>
</dbReference>
<dbReference type="PANTHER" id="PTHR36206">
    <property type="entry name" value="ASPERCRYPTIN BIOSYNTHESIS CLUSTER-SPECIFIC TRANSCRIPTION REGULATOR ATNN-RELATED"/>
    <property type="match status" value="1"/>
</dbReference>
<evidence type="ECO:0000256" key="3">
    <source>
        <dbReference type="ARBA" id="ARBA00023015"/>
    </source>
</evidence>
<accession>A0A8J2JDX6</accession>
<evidence type="ECO:0000256" key="5">
    <source>
        <dbReference type="ARBA" id="ARBA00023163"/>
    </source>
</evidence>
<dbReference type="GO" id="GO:0008270">
    <property type="term" value="F:zinc ion binding"/>
    <property type="evidence" value="ECO:0007669"/>
    <property type="project" value="InterPro"/>
</dbReference>